<evidence type="ECO:0008006" key="4">
    <source>
        <dbReference type="Google" id="ProtNLM"/>
    </source>
</evidence>
<evidence type="ECO:0000313" key="3">
    <source>
        <dbReference type="Proteomes" id="UP000617355"/>
    </source>
</evidence>
<evidence type="ECO:0000256" key="1">
    <source>
        <dbReference type="SAM" id="Coils"/>
    </source>
</evidence>
<sequence length="40" mass="4498">MRNDIDNADIMAALVVLQAELRKLRSEVAALRKAKEMADK</sequence>
<name>A0ABQ1QPX1_9RHOB</name>
<keyword evidence="3" id="KW-1185">Reference proteome</keyword>
<dbReference type="EMBL" id="BMGI01000004">
    <property type="protein sequence ID" value="GGD40072.1"/>
    <property type="molecule type" value="Genomic_DNA"/>
</dbReference>
<organism evidence="2 3">
    <name type="scientific">Sinisalibacter lacisalsi</name>
    <dbReference type="NCBI Taxonomy" id="1526570"/>
    <lineage>
        <taxon>Bacteria</taxon>
        <taxon>Pseudomonadati</taxon>
        <taxon>Pseudomonadota</taxon>
        <taxon>Alphaproteobacteria</taxon>
        <taxon>Rhodobacterales</taxon>
        <taxon>Roseobacteraceae</taxon>
        <taxon>Sinisalibacter</taxon>
    </lineage>
</organism>
<comment type="caution">
    <text evidence="2">The sequence shown here is derived from an EMBL/GenBank/DDBJ whole genome shotgun (WGS) entry which is preliminary data.</text>
</comment>
<feature type="coiled-coil region" evidence="1">
    <location>
        <begin position="7"/>
        <end position="34"/>
    </location>
</feature>
<reference evidence="3" key="1">
    <citation type="journal article" date="2019" name="Int. J. Syst. Evol. Microbiol.">
        <title>The Global Catalogue of Microorganisms (GCM) 10K type strain sequencing project: providing services to taxonomists for standard genome sequencing and annotation.</title>
        <authorList>
            <consortium name="The Broad Institute Genomics Platform"/>
            <consortium name="The Broad Institute Genome Sequencing Center for Infectious Disease"/>
            <person name="Wu L."/>
            <person name="Ma J."/>
        </authorList>
    </citation>
    <scope>NUCLEOTIDE SEQUENCE [LARGE SCALE GENOMIC DNA]</scope>
    <source>
        <strain evidence="3">CGMCC 1.12922</strain>
    </source>
</reference>
<dbReference type="Proteomes" id="UP000617355">
    <property type="component" value="Unassembled WGS sequence"/>
</dbReference>
<dbReference type="RefSeq" id="WP_268236826.1">
    <property type="nucleotide sequence ID" value="NZ_BMGI01000004.1"/>
</dbReference>
<gene>
    <name evidence="2" type="ORF">GCM10011358_25020</name>
</gene>
<proteinExistence type="predicted"/>
<accession>A0ABQ1QPX1</accession>
<keyword evidence="1" id="KW-0175">Coiled coil</keyword>
<evidence type="ECO:0000313" key="2">
    <source>
        <dbReference type="EMBL" id="GGD40072.1"/>
    </source>
</evidence>
<protein>
    <recommendedName>
        <fullName evidence="4">Transposase</fullName>
    </recommendedName>
</protein>